<dbReference type="AlphaFoldDB" id="A0A9Q3K6L1"/>
<evidence type="ECO:0000313" key="2">
    <source>
        <dbReference type="EMBL" id="MBW0575444.1"/>
    </source>
</evidence>
<feature type="region of interest" description="Disordered" evidence="1">
    <location>
        <begin position="36"/>
        <end position="71"/>
    </location>
</feature>
<proteinExistence type="predicted"/>
<name>A0A9Q3K6L1_9BASI</name>
<keyword evidence="3" id="KW-1185">Reference proteome</keyword>
<reference evidence="2" key="1">
    <citation type="submission" date="2021-03" db="EMBL/GenBank/DDBJ databases">
        <title>Draft genome sequence of rust myrtle Austropuccinia psidii MF-1, a brazilian biotype.</title>
        <authorList>
            <person name="Quecine M.C."/>
            <person name="Pachon D.M.R."/>
            <person name="Bonatelli M.L."/>
            <person name="Correr F.H."/>
            <person name="Franceschini L.M."/>
            <person name="Leite T.F."/>
            <person name="Margarido G.R.A."/>
            <person name="Almeida C.A."/>
            <person name="Ferrarezi J.A."/>
            <person name="Labate C.A."/>
        </authorList>
    </citation>
    <scope>NUCLEOTIDE SEQUENCE</scope>
    <source>
        <strain evidence="2">MF-1</strain>
    </source>
</reference>
<gene>
    <name evidence="2" type="ORF">O181_115159</name>
</gene>
<comment type="caution">
    <text evidence="2">The sequence shown here is derived from an EMBL/GenBank/DDBJ whole genome shotgun (WGS) entry which is preliminary data.</text>
</comment>
<evidence type="ECO:0000313" key="3">
    <source>
        <dbReference type="Proteomes" id="UP000765509"/>
    </source>
</evidence>
<protein>
    <submittedName>
        <fullName evidence="2">Uncharacterized protein</fullName>
    </submittedName>
</protein>
<dbReference type="EMBL" id="AVOT02096257">
    <property type="protein sequence ID" value="MBW0575444.1"/>
    <property type="molecule type" value="Genomic_DNA"/>
</dbReference>
<dbReference type="Proteomes" id="UP000765509">
    <property type="component" value="Unassembled WGS sequence"/>
</dbReference>
<organism evidence="2 3">
    <name type="scientific">Austropuccinia psidii MF-1</name>
    <dbReference type="NCBI Taxonomy" id="1389203"/>
    <lineage>
        <taxon>Eukaryota</taxon>
        <taxon>Fungi</taxon>
        <taxon>Dikarya</taxon>
        <taxon>Basidiomycota</taxon>
        <taxon>Pucciniomycotina</taxon>
        <taxon>Pucciniomycetes</taxon>
        <taxon>Pucciniales</taxon>
        <taxon>Sphaerophragmiaceae</taxon>
        <taxon>Austropuccinia</taxon>
    </lineage>
</organism>
<feature type="compositionally biased region" description="Basic and acidic residues" evidence="1">
    <location>
        <begin position="36"/>
        <end position="63"/>
    </location>
</feature>
<evidence type="ECO:0000256" key="1">
    <source>
        <dbReference type="SAM" id="MobiDB-lite"/>
    </source>
</evidence>
<sequence>MIKKELSKPLNTNEKRKFCKFDGIGNLANNCLKKEKNNEIVETEDHNDKQEDSEYENKNRESETSESDEVNIMNAQINNIDLIY</sequence>
<accession>A0A9Q3K6L1</accession>